<feature type="compositionally biased region" description="Polar residues" evidence="1">
    <location>
        <begin position="261"/>
        <end position="282"/>
    </location>
</feature>
<gene>
    <name evidence="2" type="ORF">P5673_019615</name>
</gene>
<reference evidence="2" key="2">
    <citation type="journal article" date="2023" name="Science">
        <title>Genomic signatures of disease resistance in endangered staghorn corals.</title>
        <authorList>
            <person name="Vollmer S.V."/>
            <person name="Selwyn J.D."/>
            <person name="Despard B.A."/>
            <person name="Roesel C.L."/>
        </authorList>
    </citation>
    <scope>NUCLEOTIDE SEQUENCE</scope>
    <source>
        <strain evidence="2">K2</strain>
    </source>
</reference>
<comment type="caution">
    <text evidence="2">The sequence shown here is derived from an EMBL/GenBank/DDBJ whole genome shotgun (WGS) entry which is preliminary data.</text>
</comment>
<evidence type="ECO:0000256" key="1">
    <source>
        <dbReference type="SAM" id="MobiDB-lite"/>
    </source>
</evidence>
<dbReference type="EMBL" id="JARQWQ010000046">
    <property type="protein sequence ID" value="KAK2558046.1"/>
    <property type="molecule type" value="Genomic_DNA"/>
</dbReference>
<dbReference type="Proteomes" id="UP001249851">
    <property type="component" value="Unassembled WGS sequence"/>
</dbReference>
<feature type="compositionally biased region" description="Polar residues" evidence="1">
    <location>
        <begin position="234"/>
        <end position="243"/>
    </location>
</feature>
<keyword evidence="3" id="KW-1185">Reference proteome</keyword>
<feature type="compositionally biased region" description="Basic and acidic residues" evidence="1">
    <location>
        <begin position="244"/>
        <end position="253"/>
    </location>
</feature>
<protein>
    <submittedName>
        <fullName evidence="2">Uncharacterized protein</fullName>
    </submittedName>
</protein>
<feature type="region of interest" description="Disordered" evidence="1">
    <location>
        <begin position="234"/>
        <end position="282"/>
    </location>
</feature>
<dbReference type="AlphaFoldDB" id="A0AAD9V1S5"/>
<organism evidence="2 3">
    <name type="scientific">Acropora cervicornis</name>
    <name type="common">Staghorn coral</name>
    <dbReference type="NCBI Taxonomy" id="6130"/>
    <lineage>
        <taxon>Eukaryota</taxon>
        <taxon>Metazoa</taxon>
        <taxon>Cnidaria</taxon>
        <taxon>Anthozoa</taxon>
        <taxon>Hexacorallia</taxon>
        <taxon>Scleractinia</taxon>
        <taxon>Astrocoeniina</taxon>
        <taxon>Acroporidae</taxon>
        <taxon>Acropora</taxon>
    </lineage>
</organism>
<evidence type="ECO:0000313" key="3">
    <source>
        <dbReference type="Proteomes" id="UP001249851"/>
    </source>
</evidence>
<feature type="region of interest" description="Disordered" evidence="1">
    <location>
        <begin position="54"/>
        <end position="121"/>
    </location>
</feature>
<feature type="region of interest" description="Disordered" evidence="1">
    <location>
        <begin position="182"/>
        <end position="217"/>
    </location>
</feature>
<accession>A0AAD9V1S5</accession>
<name>A0AAD9V1S5_ACRCE</name>
<proteinExistence type="predicted"/>
<feature type="compositionally biased region" description="Polar residues" evidence="1">
    <location>
        <begin position="87"/>
        <end position="101"/>
    </location>
</feature>
<reference evidence="2" key="1">
    <citation type="journal article" date="2023" name="G3 (Bethesda)">
        <title>Whole genome assembly and annotation of the endangered Caribbean coral Acropora cervicornis.</title>
        <authorList>
            <person name="Selwyn J.D."/>
            <person name="Vollmer S.V."/>
        </authorList>
    </citation>
    <scope>NUCLEOTIDE SEQUENCE</scope>
    <source>
        <strain evidence="2">K2</strain>
    </source>
</reference>
<evidence type="ECO:0000313" key="2">
    <source>
        <dbReference type="EMBL" id="KAK2558046.1"/>
    </source>
</evidence>
<sequence>MAYQRTEYADKTMFMNSMQDRKLKMQLDSIDFHRETIGKEIDREKKKLQRELAEVESGMKSRLTLPDPTLPSDGARKLSPRLPRRYSTPQVLLSTTTSSRNLPADVDRRSASANRARVYSEGNTEMGSLGEKAFTNPTRPISPTSQFLLPPLSQPRRQSLPPINIGPSLVAFDSVKEGVNARRGSGNVNKSPRACMSPNTLSPRGTPRRGSVANDTDLEEVASKVERFLQRMDLSQQEETSTMDAKEGERNELVNKMVEYTNPTTSDRNVKGTSSFQPMKFE</sequence>